<evidence type="ECO:0000313" key="3">
    <source>
        <dbReference type="Proteomes" id="UP001153069"/>
    </source>
</evidence>
<feature type="compositionally biased region" description="Polar residues" evidence="1">
    <location>
        <begin position="462"/>
        <end position="480"/>
    </location>
</feature>
<reference evidence="2" key="1">
    <citation type="submission" date="2020-06" db="EMBL/GenBank/DDBJ databases">
        <authorList>
            <consortium name="Plant Systems Biology data submission"/>
        </authorList>
    </citation>
    <scope>NUCLEOTIDE SEQUENCE</scope>
    <source>
        <strain evidence="2">D6</strain>
    </source>
</reference>
<keyword evidence="3" id="KW-1185">Reference proteome</keyword>
<proteinExistence type="predicted"/>
<organism evidence="2 3">
    <name type="scientific">Seminavis robusta</name>
    <dbReference type="NCBI Taxonomy" id="568900"/>
    <lineage>
        <taxon>Eukaryota</taxon>
        <taxon>Sar</taxon>
        <taxon>Stramenopiles</taxon>
        <taxon>Ochrophyta</taxon>
        <taxon>Bacillariophyta</taxon>
        <taxon>Bacillariophyceae</taxon>
        <taxon>Bacillariophycidae</taxon>
        <taxon>Naviculales</taxon>
        <taxon>Naviculaceae</taxon>
        <taxon>Seminavis</taxon>
    </lineage>
</organism>
<feature type="compositionally biased region" description="Polar residues" evidence="1">
    <location>
        <begin position="439"/>
        <end position="452"/>
    </location>
</feature>
<comment type="caution">
    <text evidence="2">The sequence shown here is derived from an EMBL/GenBank/DDBJ whole genome shotgun (WGS) entry which is preliminary data.</text>
</comment>
<name>A0A9N8EX91_9STRA</name>
<dbReference type="AlphaFoldDB" id="A0A9N8EX91"/>
<dbReference type="Proteomes" id="UP001153069">
    <property type="component" value="Unassembled WGS sequence"/>
</dbReference>
<feature type="region of interest" description="Disordered" evidence="1">
    <location>
        <begin position="1"/>
        <end position="45"/>
    </location>
</feature>
<dbReference type="EMBL" id="CAICTM010001822">
    <property type="protein sequence ID" value="CAB9526415.1"/>
    <property type="molecule type" value="Genomic_DNA"/>
</dbReference>
<feature type="region of interest" description="Disordered" evidence="1">
    <location>
        <begin position="418"/>
        <end position="489"/>
    </location>
</feature>
<protein>
    <submittedName>
        <fullName evidence="2">Uncharacterized protein</fullName>
    </submittedName>
</protein>
<evidence type="ECO:0000256" key="1">
    <source>
        <dbReference type="SAM" id="MobiDB-lite"/>
    </source>
</evidence>
<accession>A0A9N8EX91</accession>
<feature type="compositionally biased region" description="Polar residues" evidence="1">
    <location>
        <begin position="357"/>
        <end position="379"/>
    </location>
</feature>
<feature type="compositionally biased region" description="Acidic residues" evidence="1">
    <location>
        <begin position="32"/>
        <end position="45"/>
    </location>
</feature>
<sequence length="649" mass="71348">MWTGEMTTSVKRNDGNGADGASQVVVKKELTDHDEESEDSDDDEDCFLPLPKKQAFKVKFPPGSPVQICCYGETLLSGDHPDQNFRGKGAPRVTKVLFGHVAEVGINWSAEEGRSRGETLYKVNVMRTFDSSVSSSSSVLSTSICSYSLSSTVAREQSVQFSIGALVWLWQEGKYEKGVVVASQHLPAVAAGESTDICPGATSSSTCADHIHNMLRYSVQSLANCCMVYNGVDPSQLAFRFSEMPPKPRLRSEQQPKKLHQPAIVKDANKTTEKATIVDLVGDDNIQEQANSITVDGNSSVPTESHPLEDANTSLRTAHHDQQKLRMPNTGSPDNPVSDATLANDTTNDTTSDNQQHDSMTASRVTAKNNDDIASSARSQSEHVRATRRVSTDSASGQQVTSTKSKSLLSMVDTILEAASTPTEKERSGSSPPARLQERTTSIPRKTLNPRTSLLGDATAGLSDSTQNQFGDANRSQATSEEAKPSGGAQQILAANSDPQRYNGQPLPNDQCNAFSPGQTWATGYAEKRDWPTWNSTQPKFQRIHFGRFHNFKEAVRMMKWDQRVQPHLKAFLYPRCLAWHLYGKCYPNCNRKDDHEPLSTEEALNLEAALETVTSASGPIFCKPTTSRDESYDSEWQLPPNKRQRGYY</sequence>
<gene>
    <name evidence="2" type="ORF">SEMRO_1824_G299990.1</name>
</gene>
<feature type="region of interest" description="Disordered" evidence="1">
    <location>
        <begin position="626"/>
        <end position="649"/>
    </location>
</feature>
<feature type="compositionally biased region" description="Low complexity" evidence="1">
    <location>
        <begin position="338"/>
        <end position="354"/>
    </location>
</feature>
<feature type="region of interest" description="Disordered" evidence="1">
    <location>
        <begin position="317"/>
        <end position="406"/>
    </location>
</feature>
<evidence type="ECO:0000313" key="2">
    <source>
        <dbReference type="EMBL" id="CAB9526415.1"/>
    </source>
</evidence>
<feature type="compositionally biased region" description="Polar residues" evidence="1">
    <location>
        <begin position="392"/>
        <end position="406"/>
    </location>
</feature>
<feature type="compositionally biased region" description="Polar residues" evidence="1">
    <location>
        <begin position="1"/>
        <end position="10"/>
    </location>
</feature>